<feature type="domain" description="Heterokaryon incompatibility" evidence="1">
    <location>
        <begin position="127"/>
        <end position="291"/>
    </location>
</feature>
<organism evidence="2 3">
    <name type="scientific">Xylaria grammica</name>
    <dbReference type="NCBI Taxonomy" id="363999"/>
    <lineage>
        <taxon>Eukaryota</taxon>
        <taxon>Fungi</taxon>
        <taxon>Dikarya</taxon>
        <taxon>Ascomycota</taxon>
        <taxon>Pezizomycotina</taxon>
        <taxon>Sordariomycetes</taxon>
        <taxon>Xylariomycetidae</taxon>
        <taxon>Xylariales</taxon>
        <taxon>Xylariaceae</taxon>
        <taxon>Xylaria</taxon>
    </lineage>
</organism>
<keyword evidence="3" id="KW-1185">Reference proteome</keyword>
<sequence>MSLSRRECVIASTISREEASATSPHLSLPTNVYDELKVKVWEERPLSPYTYAQLYWGEIAIGARILVHRQKLFADASEAIDKPQTNSIFHFEQAKKWLKLCSENHTLCNSKNGITQELPARLLRPEYLAFSHCWGASEVMRFKLLASNIERCYEGIDFMRLSQNMQDAITTTLSLGSFSYLWIDSLCIIQQDEKYVAGDETWKRDWEAEAKKMGSVYSGAALTIASTGSSSSDGGCFHARNTQSLKPVKIGVSSCTSPDTDWIYARRDDVFDFERNVNLAPLNTRGWVMQERLLSRRILHFGAEMIYWECCGRSASELNPHGYTYKAYPEDFGDWYMPQIPGRMEDRRDVERAEREGRGFSWANSEAVRRRPPPVMTDPDNEAAALSTQAGVWQRRRGFWKDVLKRDDESWSRDEKGGEKGDEKERRVRGGFRATFEALRSKQLHDTNPYAWPMQNGAGVEKKDILKKTELLVGRHSFSQMWYDIVESYSRGKLTVPADKIIALKGIQDEVAYATGFNYMYGLWRESLVADLLWFAIEGPGQRLRNGLGAPVAPTWSSDIRTAVDATQRGEARIELRGWTFPMSHFSRGTDTEADVWGIGLGNAKTISAKVFFDTSSPDILLESSFTCMPFLVLKREKVGAFVGSYSKDIQGLVLRLVKMSDSRGNLDIYERVGYFATSYMPTSQGFSTVQAALGAQEAKTICLTG</sequence>
<dbReference type="Pfam" id="PF06985">
    <property type="entry name" value="HET"/>
    <property type="match status" value="1"/>
</dbReference>
<accession>A0A439D9G2</accession>
<dbReference type="PANTHER" id="PTHR33112">
    <property type="entry name" value="DOMAIN PROTEIN, PUTATIVE-RELATED"/>
    <property type="match status" value="1"/>
</dbReference>
<dbReference type="InterPro" id="IPR010730">
    <property type="entry name" value="HET"/>
</dbReference>
<dbReference type="AlphaFoldDB" id="A0A439D9G2"/>
<evidence type="ECO:0000313" key="2">
    <source>
        <dbReference type="EMBL" id="RWA11050.1"/>
    </source>
</evidence>
<evidence type="ECO:0000313" key="3">
    <source>
        <dbReference type="Proteomes" id="UP000286045"/>
    </source>
</evidence>
<name>A0A439D9G2_9PEZI</name>
<evidence type="ECO:0000259" key="1">
    <source>
        <dbReference type="Pfam" id="PF06985"/>
    </source>
</evidence>
<dbReference type="PANTHER" id="PTHR33112:SF8">
    <property type="entry name" value="HETEROKARYON INCOMPATIBILITY DOMAIN-CONTAINING PROTEIN"/>
    <property type="match status" value="1"/>
</dbReference>
<dbReference type="STRING" id="363999.A0A439D9G2"/>
<protein>
    <recommendedName>
        <fullName evidence="1">Heterokaryon incompatibility domain-containing protein</fullName>
    </recommendedName>
</protein>
<gene>
    <name evidence="2" type="ORF">EKO27_g4046</name>
</gene>
<proteinExistence type="predicted"/>
<dbReference type="Proteomes" id="UP000286045">
    <property type="component" value="Unassembled WGS sequence"/>
</dbReference>
<reference evidence="2 3" key="1">
    <citation type="submission" date="2018-12" db="EMBL/GenBank/DDBJ databases">
        <title>Draft genome sequence of Xylaria grammica IHI A82.</title>
        <authorList>
            <person name="Buettner E."/>
            <person name="Kellner H."/>
        </authorList>
    </citation>
    <scope>NUCLEOTIDE SEQUENCE [LARGE SCALE GENOMIC DNA]</scope>
    <source>
        <strain evidence="2 3">IHI A82</strain>
    </source>
</reference>
<comment type="caution">
    <text evidence="2">The sequence shown here is derived from an EMBL/GenBank/DDBJ whole genome shotgun (WGS) entry which is preliminary data.</text>
</comment>
<dbReference type="EMBL" id="RYZI01000092">
    <property type="protein sequence ID" value="RWA11050.1"/>
    <property type="molecule type" value="Genomic_DNA"/>
</dbReference>